<dbReference type="EMBL" id="KN818260">
    <property type="protein sequence ID" value="KIL63344.1"/>
    <property type="molecule type" value="Genomic_DNA"/>
</dbReference>
<feature type="transmembrane region" description="Helical" evidence="1">
    <location>
        <begin position="452"/>
        <end position="472"/>
    </location>
</feature>
<keyword evidence="1" id="KW-0812">Transmembrane</keyword>
<dbReference type="HOGENOM" id="CLU_556616_0_0_1"/>
<accession>A0A0C2T9I5</accession>
<name>A0A0C2T9I5_AMAMK</name>
<dbReference type="OrthoDB" id="3124258at2759"/>
<evidence type="ECO:0000313" key="3">
    <source>
        <dbReference type="Proteomes" id="UP000054549"/>
    </source>
</evidence>
<dbReference type="Proteomes" id="UP000054549">
    <property type="component" value="Unassembled WGS sequence"/>
</dbReference>
<keyword evidence="1" id="KW-0472">Membrane</keyword>
<organism evidence="2 3">
    <name type="scientific">Amanita muscaria (strain Koide BX008)</name>
    <dbReference type="NCBI Taxonomy" id="946122"/>
    <lineage>
        <taxon>Eukaryota</taxon>
        <taxon>Fungi</taxon>
        <taxon>Dikarya</taxon>
        <taxon>Basidiomycota</taxon>
        <taxon>Agaricomycotina</taxon>
        <taxon>Agaricomycetes</taxon>
        <taxon>Agaricomycetidae</taxon>
        <taxon>Agaricales</taxon>
        <taxon>Pluteineae</taxon>
        <taxon>Amanitaceae</taxon>
        <taxon>Amanita</taxon>
    </lineage>
</organism>
<dbReference type="InParanoid" id="A0A0C2T9I5"/>
<proteinExistence type="predicted"/>
<protein>
    <submittedName>
        <fullName evidence="2">Uncharacterized protein</fullName>
    </submittedName>
</protein>
<gene>
    <name evidence="2" type="ORF">M378DRAFT_179308</name>
</gene>
<keyword evidence="3" id="KW-1185">Reference proteome</keyword>
<sequence length="490" mass="55610">MVCCNVYLYLHLSRPTSSCQAVHNPTLTNAAFRHQTATLMVTKLKLANQDNFDHRISSCCVPFAILKKSQKRRARSRSVSAELLESAALHTSPSPLKRSVASPKFSTRSHTRTLIWIFYRCNLVKAKKASRRSFASVHSKSCIPQINGRNPSPMFLRPQPWKGQYKTGLPDHSLTLWMNVTRSGSTEITRKGLGRAKGAIPVEGTRASACSVKAEGKEPEVIQPVIITVEDDLELVMGMFEKLTHEKTEFLHHGLENGMTFPPITRKHFLRHCYRWCFQNLTCPPGFPSRQISSVLPKLYIHIGKKERHIERGGHRIIPILNNRSYICFRRREIKTVRTIRASQATSGAYTLYAFGESKEPQRAFKHGSEQSETTNNATDWRIAFTEARYQQRRSEWNQWTMSVSPTNTPACTSSANDTQQNDACTGIWPNGQMPMSPHLQHSPSPISSTPFSIICGLYPILVYSCFFLFCYRSHVHYLKSVDTYARVAC</sequence>
<reference evidence="2 3" key="1">
    <citation type="submission" date="2014-04" db="EMBL/GenBank/DDBJ databases">
        <title>Evolutionary Origins and Diversification of the Mycorrhizal Mutualists.</title>
        <authorList>
            <consortium name="DOE Joint Genome Institute"/>
            <consortium name="Mycorrhizal Genomics Consortium"/>
            <person name="Kohler A."/>
            <person name="Kuo A."/>
            <person name="Nagy L.G."/>
            <person name="Floudas D."/>
            <person name="Copeland A."/>
            <person name="Barry K.W."/>
            <person name="Cichocki N."/>
            <person name="Veneault-Fourrey C."/>
            <person name="LaButti K."/>
            <person name="Lindquist E.A."/>
            <person name="Lipzen A."/>
            <person name="Lundell T."/>
            <person name="Morin E."/>
            <person name="Murat C."/>
            <person name="Riley R."/>
            <person name="Ohm R."/>
            <person name="Sun H."/>
            <person name="Tunlid A."/>
            <person name="Henrissat B."/>
            <person name="Grigoriev I.V."/>
            <person name="Hibbett D.S."/>
            <person name="Martin F."/>
        </authorList>
    </citation>
    <scope>NUCLEOTIDE SEQUENCE [LARGE SCALE GENOMIC DNA]</scope>
    <source>
        <strain evidence="2 3">Koide BX008</strain>
    </source>
</reference>
<evidence type="ECO:0000313" key="2">
    <source>
        <dbReference type="EMBL" id="KIL63344.1"/>
    </source>
</evidence>
<dbReference type="AlphaFoldDB" id="A0A0C2T9I5"/>
<keyword evidence="1" id="KW-1133">Transmembrane helix</keyword>
<dbReference type="STRING" id="946122.A0A0C2T9I5"/>
<evidence type="ECO:0000256" key="1">
    <source>
        <dbReference type="SAM" id="Phobius"/>
    </source>
</evidence>